<dbReference type="PIRSF" id="PIRSF018005">
    <property type="entry name" value="UCP018005"/>
    <property type="match status" value="1"/>
</dbReference>
<name>A0A0P0CQY5_9FLAO</name>
<dbReference type="Pfam" id="PF10017">
    <property type="entry name" value="Methyltransf_33"/>
    <property type="match status" value="1"/>
</dbReference>
<evidence type="ECO:0000313" key="4">
    <source>
        <dbReference type="EMBL" id="ALJ06868.1"/>
    </source>
</evidence>
<gene>
    <name evidence="4" type="ORF">APS56_15390</name>
</gene>
<dbReference type="SUPFAM" id="SSF53335">
    <property type="entry name" value="S-adenosyl-L-methionine-dependent methyltransferases"/>
    <property type="match status" value="1"/>
</dbReference>
<proteinExistence type="predicted"/>
<dbReference type="InterPro" id="IPR051128">
    <property type="entry name" value="EgtD_Methyltrsf_superfamily"/>
</dbReference>
<organism evidence="4 5">
    <name type="scientific">Pseudalgibacter alginicilyticus</name>
    <dbReference type="NCBI Taxonomy" id="1736674"/>
    <lineage>
        <taxon>Bacteria</taxon>
        <taxon>Pseudomonadati</taxon>
        <taxon>Bacteroidota</taxon>
        <taxon>Flavobacteriia</taxon>
        <taxon>Flavobacteriales</taxon>
        <taxon>Flavobacteriaceae</taxon>
        <taxon>Pseudalgibacter</taxon>
    </lineage>
</organism>
<dbReference type="InterPro" id="IPR029063">
    <property type="entry name" value="SAM-dependent_MTases_sf"/>
</dbReference>
<dbReference type="GO" id="GO:0032259">
    <property type="term" value="P:methylation"/>
    <property type="evidence" value="ECO:0007669"/>
    <property type="project" value="UniProtKB-KW"/>
</dbReference>
<dbReference type="PANTHER" id="PTHR43397">
    <property type="entry name" value="ERGOTHIONEINE BIOSYNTHESIS PROTEIN 1"/>
    <property type="match status" value="1"/>
</dbReference>
<dbReference type="InterPro" id="IPR017804">
    <property type="entry name" value="MeTrfase_EgtD-like"/>
</dbReference>
<dbReference type="PANTHER" id="PTHR43397:SF1">
    <property type="entry name" value="ERGOTHIONEINE BIOSYNTHESIS PROTEIN 1"/>
    <property type="match status" value="1"/>
</dbReference>
<evidence type="ECO:0000256" key="2">
    <source>
        <dbReference type="ARBA" id="ARBA00022679"/>
    </source>
</evidence>
<dbReference type="STRING" id="1736674.APS56_15390"/>
<feature type="domain" description="Histidine-specific methyltransferase SAM-dependent" evidence="3">
    <location>
        <begin position="5"/>
        <end position="313"/>
    </location>
</feature>
<dbReference type="PATRIC" id="fig|1736674.3.peg.3148"/>
<keyword evidence="2" id="KW-0808">Transferase</keyword>
<dbReference type="Proteomes" id="UP000057981">
    <property type="component" value="Chromosome"/>
</dbReference>
<evidence type="ECO:0000259" key="3">
    <source>
        <dbReference type="Pfam" id="PF10017"/>
    </source>
</evidence>
<keyword evidence="5" id="KW-1185">Reference proteome</keyword>
<dbReference type="InterPro" id="IPR019257">
    <property type="entry name" value="MeTrfase_dom"/>
</dbReference>
<keyword evidence="1" id="KW-0489">Methyltransferase</keyword>
<dbReference type="Gene3D" id="3.40.50.150">
    <property type="entry name" value="Vaccinia Virus protein VP39"/>
    <property type="match status" value="1"/>
</dbReference>
<dbReference type="OrthoDB" id="5289726at2"/>
<dbReference type="EMBL" id="CP012898">
    <property type="protein sequence ID" value="ALJ06868.1"/>
    <property type="molecule type" value="Genomic_DNA"/>
</dbReference>
<evidence type="ECO:0000313" key="5">
    <source>
        <dbReference type="Proteomes" id="UP000057981"/>
    </source>
</evidence>
<sequence length="317" mass="36430">MNATFKNDVDLGLSAPTKYLPSKYFYDKKGDALFVEIMNMPEYYLTDAEHDIFKNQTLNLISALKINKTINFDLIELGAGDGIKTKELLKTLKQLGFKFTFIPVDISQNALNNLEKTIKKELPYISMNTKQGDYFNVLEDIKWFQKPKVILFLGSNIGNLKDGKAKEFIHKLSLALNVNDKVILGADLIKPKSIVLPAYNDSKGITKRFNINLLERINRELNANFDLNNFKHQPEYNEKEGIAKSFLVSTKKQNVEIGALNKTFTFYKNERIHTENSRKYNDTIIEDITKVSKLKIIDKLTDSKNYFADYILEKTAE</sequence>
<protein>
    <recommendedName>
        <fullName evidence="3">Histidine-specific methyltransferase SAM-dependent domain-containing protein</fullName>
    </recommendedName>
</protein>
<accession>A0A0P0CQY5</accession>
<dbReference type="GO" id="GO:0008168">
    <property type="term" value="F:methyltransferase activity"/>
    <property type="evidence" value="ECO:0007669"/>
    <property type="project" value="UniProtKB-KW"/>
</dbReference>
<reference evidence="4 5" key="1">
    <citation type="submission" date="2015-10" db="EMBL/GenBank/DDBJ databases">
        <authorList>
            <person name="Gilbert D.G."/>
        </authorList>
    </citation>
    <scope>NUCLEOTIDE SEQUENCE [LARGE SCALE GENOMIC DNA]</scope>
    <source>
        <strain evidence="5">HZ-22</strain>
    </source>
</reference>
<dbReference type="AlphaFoldDB" id="A0A0P0CQY5"/>
<evidence type="ECO:0000256" key="1">
    <source>
        <dbReference type="ARBA" id="ARBA00022603"/>
    </source>
</evidence>
<dbReference type="KEGG" id="ahz:APS56_15390"/>